<dbReference type="RefSeq" id="WP_353306271.1">
    <property type="nucleotide sequence ID" value="NZ_AP028955.1"/>
</dbReference>
<dbReference type="EMBL" id="AP028955">
    <property type="protein sequence ID" value="BET39502.1"/>
    <property type="molecule type" value="Genomic_DNA"/>
</dbReference>
<accession>A0ABM8JQ86</accession>
<gene>
    <name evidence="1" type="ORF">SAP269_20910</name>
</gene>
<organism evidence="1 2">
    <name type="scientific">Spiroplasma ixodetis</name>
    <dbReference type="NCBI Taxonomy" id="2141"/>
    <lineage>
        <taxon>Bacteria</taxon>
        <taxon>Bacillati</taxon>
        <taxon>Mycoplasmatota</taxon>
        <taxon>Mollicutes</taxon>
        <taxon>Entomoplasmatales</taxon>
        <taxon>Spiroplasmataceae</taxon>
        <taxon>Spiroplasma</taxon>
    </lineage>
</organism>
<reference evidence="2" key="1">
    <citation type="journal article" date="2024" name="FEMS Microbiol. Lett.">
        <title>Genomic insights into Spiroplasma endosymbionts that induce male-killing and protective phenotypes in the pea aphid.</title>
        <authorList>
            <person name="Arai H."/>
            <person name="Legeai F."/>
            <person name="Kageyama D."/>
            <person name="Sugio A."/>
            <person name="Simon J.C."/>
        </authorList>
    </citation>
    <scope>NUCLEOTIDE SEQUENCE [LARGE SCALE GENOMIC DNA]</scope>
    <source>
        <strain evidence="2">sAp269</strain>
    </source>
</reference>
<name>A0ABM8JQ86_9MOLU</name>
<evidence type="ECO:0000313" key="1">
    <source>
        <dbReference type="EMBL" id="BET39502.1"/>
    </source>
</evidence>
<evidence type="ECO:0000313" key="2">
    <source>
        <dbReference type="Proteomes" id="UP001473424"/>
    </source>
</evidence>
<sequence length="77" mass="9317">MKKTDKSKIYNKAIIIKGKVNLSSLTKKQEKIFNTKYNDHIFDDNSKKLFSRSIFLRKMFERQNQKKLKKNMQKFTI</sequence>
<dbReference type="Proteomes" id="UP001473424">
    <property type="component" value="Chromosome"/>
</dbReference>
<proteinExistence type="predicted"/>
<protein>
    <submittedName>
        <fullName evidence="1">Uncharacterized protein</fullName>
    </submittedName>
</protein>
<keyword evidence="2" id="KW-1185">Reference proteome</keyword>